<feature type="region of interest" description="Disordered" evidence="1">
    <location>
        <begin position="37"/>
        <end position="103"/>
    </location>
</feature>
<dbReference type="EMBL" id="JBHSSO010000067">
    <property type="protein sequence ID" value="MFC6290400.1"/>
    <property type="molecule type" value="Genomic_DNA"/>
</dbReference>
<dbReference type="RefSeq" id="WP_125576309.1">
    <property type="nucleotide sequence ID" value="NZ_JBHSSO010000067.1"/>
</dbReference>
<keyword evidence="2" id="KW-0812">Transmembrane</keyword>
<feature type="compositionally biased region" description="Polar residues" evidence="1">
    <location>
        <begin position="37"/>
        <end position="47"/>
    </location>
</feature>
<comment type="caution">
    <text evidence="3">The sequence shown here is derived from an EMBL/GenBank/DDBJ whole genome shotgun (WGS) entry which is preliminary data.</text>
</comment>
<dbReference type="Proteomes" id="UP001596258">
    <property type="component" value="Unassembled WGS sequence"/>
</dbReference>
<feature type="transmembrane region" description="Helical" evidence="2">
    <location>
        <begin position="122"/>
        <end position="144"/>
    </location>
</feature>
<sequence>MRLRDLGLLVLSLLIVGWGIPATARADDVQQSQYSVTLTKPKTSSSPAIDGGGGALIDGDDGDTVSGNPVNGNSHSAGATSPTGTNGGQGATVSPTSGSRNGQAALVATRSTTGRLPQTSEAWFGLSTMAGVIILLLVWIGILFKRRKQQN</sequence>
<keyword evidence="2" id="KW-0472">Membrane</keyword>
<proteinExistence type="predicted"/>
<protein>
    <submittedName>
        <fullName evidence="3">LPXTG cell wall anchor domain-containing protein</fullName>
    </submittedName>
</protein>
<organism evidence="3 4">
    <name type="scientific">Levilactobacillus angrenensis</name>
    <dbReference type="NCBI Taxonomy" id="2486020"/>
    <lineage>
        <taxon>Bacteria</taxon>
        <taxon>Bacillati</taxon>
        <taxon>Bacillota</taxon>
        <taxon>Bacilli</taxon>
        <taxon>Lactobacillales</taxon>
        <taxon>Lactobacillaceae</taxon>
        <taxon>Levilactobacillus</taxon>
    </lineage>
</organism>
<evidence type="ECO:0000256" key="1">
    <source>
        <dbReference type="SAM" id="MobiDB-lite"/>
    </source>
</evidence>
<reference evidence="4" key="1">
    <citation type="journal article" date="2019" name="Int. J. Syst. Evol. Microbiol.">
        <title>The Global Catalogue of Microorganisms (GCM) 10K type strain sequencing project: providing services to taxonomists for standard genome sequencing and annotation.</title>
        <authorList>
            <consortium name="The Broad Institute Genomics Platform"/>
            <consortium name="The Broad Institute Genome Sequencing Center for Infectious Disease"/>
            <person name="Wu L."/>
            <person name="Ma J."/>
        </authorList>
    </citation>
    <scope>NUCLEOTIDE SEQUENCE [LARGE SCALE GENOMIC DNA]</scope>
    <source>
        <strain evidence="4">CCM 8893</strain>
    </source>
</reference>
<evidence type="ECO:0000313" key="3">
    <source>
        <dbReference type="EMBL" id="MFC6290400.1"/>
    </source>
</evidence>
<keyword evidence="4" id="KW-1185">Reference proteome</keyword>
<evidence type="ECO:0000256" key="2">
    <source>
        <dbReference type="SAM" id="Phobius"/>
    </source>
</evidence>
<dbReference type="NCBIfam" id="TIGR01167">
    <property type="entry name" value="LPXTG_anchor"/>
    <property type="match status" value="1"/>
</dbReference>
<feature type="compositionally biased region" description="Polar residues" evidence="1">
    <location>
        <begin position="65"/>
        <end position="84"/>
    </location>
</feature>
<evidence type="ECO:0000313" key="4">
    <source>
        <dbReference type="Proteomes" id="UP001596258"/>
    </source>
</evidence>
<accession>A0ABW1UAA6</accession>
<name>A0ABW1UAA6_9LACO</name>
<gene>
    <name evidence="3" type="ORF">ACFP1M_09480</name>
</gene>
<feature type="compositionally biased region" description="Polar residues" evidence="1">
    <location>
        <begin position="91"/>
        <end position="102"/>
    </location>
</feature>
<keyword evidence="2" id="KW-1133">Transmembrane helix</keyword>